<reference evidence="2 3" key="1">
    <citation type="submission" date="2019-03" db="EMBL/GenBank/DDBJ databases">
        <title>Single cell metagenomics reveals metabolic interactions within the superorganism composed of flagellate Streblomastix strix and complex community of Bacteroidetes bacteria on its surface.</title>
        <authorList>
            <person name="Treitli S.C."/>
            <person name="Kolisko M."/>
            <person name="Husnik F."/>
            <person name="Keeling P."/>
            <person name="Hampl V."/>
        </authorList>
    </citation>
    <scope>NUCLEOTIDE SEQUENCE [LARGE SCALE GENOMIC DNA]</scope>
    <source>
        <strain evidence="2">ST1C</strain>
    </source>
</reference>
<evidence type="ECO:0000313" key="2">
    <source>
        <dbReference type="EMBL" id="KAA6370055.1"/>
    </source>
</evidence>
<dbReference type="InterPro" id="IPR051262">
    <property type="entry name" value="SMP-30/CGR1_Lactonase"/>
</dbReference>
<dbReference type="Proteomes" id="UP000324800">
    <property type="component" value="Unassembled WGS sequence"/>
</dbReference>
<dbReference type="OrthoDB" id="423498at2759"/>
<protein>
    <submittedName>
        <fullName evidence="2">Putative Lactonase drp35</fullName>
    </submittedName>
</protein>
<accession>A0A5J4UK44</accession>
<organism evidence="2 3">
    <name type="scientific">Streblomastix strix</name>
    <dbReference type="NCBI Taxonomy" id="222440"/>
    <lineage>
        <taxon>Eukaryota</taxon>
        <taxon>Metamonada</taxon>
        <taxon>Preaxostyla</taxon>
        <taxon>Oxymonadida</taxon>
        <taxon>Streblomastigidae</taxon>
        <taxon>Streblomastix</taxon>
    </lineage>
</organism>
<proteinExistence type="predicted"/>
<dbReference type="Pfam" id="PF08450">
    <property type="entry name" value="SGL"/>
    <property type="match status" value="1"/>
</dbReference>
<feature type="domain" description="SMP-30/Gluconolactonase/LRE-like region" evidence="1">
    <location>
        <begin position="39"/>
        <end position="284"/>
    </location>
</feature>
<gene>
    <name evidence="2" type="ORF">EZS28_034417</name>
</gene>
<evidence type="ECO:0000313" key="3">
    <source>
        <dbReference type="Proteomes" id="UP000324800"/>
    </source>
</evidence>
<dbReference type="SUPFAM" id="SSF63829">
    <property type="entry name" value="Calcium-dependent phosphotriesterase"/>
    <property type="match status" value="1"/>
</dbReference>
<dbReference type="InterPro" id="IPR013658">
    <property type="entry name" value="SGL"/>
</dbReference>
<sequence>MSQTASQGAAQPQQYQVDILFNGGSDLNHPCIDGLELVFASTGTGEIMRVNIQTKECLVSRFGGSPSSAQLDGNKYLYVSDFASKSIFVQDGEESTVFLNDYEGNPFLGPNAMAFDKNGTLFFTDSGPLGETTLFNPKGSLYAADPEGQHLHPVILNSLAHPSGIALYKGEGSSNISQQSTLIFVCETLRNRLLRGARTPSGVWHFSVFHQFAGTLGPASIAIHPESGYIYVGMFDFPGPHNENDTGIIQVLTQAGELYESIPVQGTQITGLCFSPESTLFVTESSTNNVYKIQC</sequence>
<dbReference type="AlphaFoldDB" id="A0A5J4UK44"/>
<dbReference type="EMBL" id="SNRW01015767">
    <property type="protein sequence ID" value="KAA6370055.1"/>
    <property type="molecule type" value="Genomic_DNA"/>
</dbReference>
<dbReference type="InterPro" id="IPR011042">
    <property type="entry name" value="6-blade_b-propeller_TolB-like"/>
</dbReference>
<name>A0A5J4UK44_9EUKA</name>
<dbReference type="Gene3D" id="2.120.10.30">
    <property type="entry name" value="TolB, C-terminal domain"/>
    <property type="match status" value="1"/>
</dbReference>
<dbReference type="PANTHER" id="PTHR47572:SF5">
    <property type="entry name" value="BLR2277 PROTEIN"/>
    <property type="match status" value="1"/>
</dbReference>
<dbReference type="PANTHER" id="PTHR47572">
    <property type="entry name" value="LIPOPROTEIN-RELATED"/>
    <property type="match status" value="1"/>
</dbReference>
<comment type="caution">
    <text evidence="2">The sequence shown here is derived from an EMBL/GenBank/DDBJ whole genome shotgun (WGS) entry which is preliminary data.</text>
</comment>
<evidence type="ECO:0000259" key="1">
    <source>
        <dbReference type="Pfam" id="PF08450"/>
    </source>
</evidence>